<proteinExistence type="predicted"/>
<feature type="compositionally biased region" description="Basic and acidic residues" evidence="1">
    <location>
        <begin position="28"/>
        <end position="54"/>
    </location>
</feature>
<accession>A5CZA0</accession>
<evidence type="ECO:0000313" key="2">
    <source>
        <dbReference type="EMBL" id="BAF60669.1"/>
    </source>
</evidence>
<protein>
    <submittedName>
        <fullName evidence="2">Uncharacterized protein</fullName>
    </submittedName>
</protein>
<dbReference type="HOGENOM" id="CLU_2013094_0_0_9"/>
<dbReference type="Proteomes" id="UP000006556">
    <property type="component" value="Chromosome"/>
</dbReference>
<feature type="region of interest" description="Disordered" evidence="1">
    <location>
        <begin position="1"/>
        <end position="64"/>
    </location>
</feature>
<dbReference type="EMBL" id="AP009389">
    <property type="protein sequence ID" value="BAF60669.1"/>
    <property type="molecule type" value="Genomic_DNA"/>
</dbReference>
<organism evidence="2 3">
    <name type="scientific">Pelotomaculum thermopropionicum (strain DSM 13744 / JCM 10971 / SI)</name>
    <dbReference type="NCBI Taxonomy" id="370438"/>
    <lineage>
        <taxon>Bacteria</taxon>
        <taxon>Bacillati</taxon>
        <taxon>Bacillota</taxon>
        <taxon>Clostridia</taxon>
        <taxon>Eubacteriales</taxon>
        <taxon>Desulfotomaculaceae</taxon>
        <taxon>Pelotomaculum</taxon>
    </lineage>
</organism>
<sequence length="123" mass="14348">MPINSPPRKHVPDNVDNQLPAAQGQGRPGHDVDQKFLPGLRREHQGHRRDDQPHRHQRGRQVGQLVPDSAYFFRDIRRALRQGGPLRRLGVRRLSVNRRLRRLALRRYGGHRRPGDKCQGRQD</sequence>
<name>A5CZA0_PELTS</name>
<dbReference type="AlphaFoldDB" id="A5CZA0"/>
<reference evidence="3" key="1">
    <citation type="journal article" date="2008" name="Genome Res.">
        <title>The genome of Pelotomaculum thermopropionicum reveals niche-associated evolution in anaerobic microbiota.</title>
        <authorList>
            <person name="Kosaka T."/>
            <person name="Kato S."/>
            <person name="Shimoyama T."/>
            <person name="Ishii S."/>
            <person name="Abe T."/>
            <person name="Watanabe K."/>
        </authorList>
    </citation>
    <scope>NUCLEOTIDE SEQUENCE [LARGE SCALE GENOMIC DNA]</scope>
    <source>
        <strain evidence="3">DSM 13744 / JCM 10971 / SI</strain>
    </source>
</reference>
<dbReference type="KEGG" id="pth:PTH_2487"/>
<keyword evidence="3" id="KW-1185">Reference proteome</keyword>
<gene>
    <name evidence="2" type="ordered locus">PTH_2487</name>
</gene>
<evidence type="ECO:0000313" key="3">
    <source>
        <dbReference type="Proteomes" id="UP000006556"/>
    </source>
</evidence>
<evidence type="ECO:0000256" key="1">
    <source>
        <dbReference type="SAM" id="MobiDB-lite"/>
    </source>
</evidence>